<evidence type="ECO:0000313" key="3">
    <source>
        <dbReference type="Proteomes" id="UP000295633"/>
    </source>
</evidence>
<dbReference type="InterPro" id="IPR011335">
    <property type="entry name" value="Restrct_endonuc-II-like"/>
</dbReference>
<dbReference type="Proteomes" id="UP000295633">
    <property type="component" value="Unassembled WGS sequence"/>
</dbReference>
<sequence length="323" mass="35888">MDKLTIADRELMVVVADGAPEAAWHDGRDEGVTASEIHAIASGSMKTRRRILDGKLNGSIFTGNAHTRRGHAREGEILAGLAQLPHVLELAPSNALYASHVHPLHRATPDGLGIHEQLGPFGVEVKSHTANWTRDTIPVDHLDQIQFGMWVLDLQWWLYAWEVEGEGIRHRWVTRDDRRIAHLIAQANDFIAWRAAGAPELGDLPDEVDEAITEYARGLALASEGEALKKQHAPVVKEWALQRAAVGEPLRREGSHAQVFAEPKPEKKVLDEDAWSAAEPDSYAEVQEMKRRIAETEALATTLYHRLEPVASTFRITPNGDQK</sequence>
<dbReference type="RefSeq" id="WP_133399864.1">
    <property type="nucleotide sequence ID" value="NZ_SMZX01000002.1"/>
</dbReference>
<dbReference type="InterPro" id="IPR019080">
    <property type="entry name" value="YqaJ_viral_recombinase"/>
</dbReference>
<evidence type="ECO:0000313" key="2">
    <source>
        <dbReference type="EMBL" id="TDL43863.1"/>
    </source>
</evidence>
<evidence type="ECO:0000259" key="1">
    <source>
        <dbReference type="Pfam" id="PF09588"/>
    </source>
</evidence>
<dbReference type="AlphaFoldDB" id="A0A4R5YFU2"/>
<dbReference type="EMBL" id="SMZX01000002">
    <property type="protein sequence ID" value="TDL43863.1"/>
    <property type="molecule type" value="Genomic_DNA"/>
</dbReference>
<accession>A0A4R5YFU2</accession>
<gene>
    <name evidence="2" type="ORF">E2R54_11780</name>
</gene>
<name>A0A4R5YFU2_9MICO</name>
<dbReference type="Gene3D" id="3.90.320.10">
    <property type="match status" value="1"/>
</dbReference>
<protein>
    <recommendedName>
        <fullName evidence="1">YqaJ viral recombinase domain-containing protein</fullName>
    </recommendedName>
</protein>
<dbReference type="Pfam" id="PF09588">
    <property type="entry name" value="YqaJ"/>
    <property type="match status" value="1"/>
</dbReference>
<reference evidence="2 3" key="1">
    <citation type="submission" date="2019-03" db="EMBL/GenBank/DDBJ databases">
        <title>Genome Sequencing and Assembly of Various Microbes Isolated from Partially Reclaimed Soil and Acid Mine Drainage (AMD) Site.</title>
        <authorList>
            <person name="Steinbock B."/>
            <person name="Bechtold R."/>
            <person name="Sevigny J.L."/>
            <person name="Thomas D."/>
            <person name="Cuthill L.R."/>
            <person name="Aveiro Johannsen E.J."/>
            <person name="Thomas K."/>
            <person name="Ghosh A."/>
        </authorList>
    </citation>
    <scope>NUCLEOTIDE SEQUENCE [LARGE SCALE GENOMIC DNA]</scope>
    <source>
        <strain evidence="2 3">F-B2</strain>
    </source>
</reference>
<comment type="caution">
    <text evidence="2">The sequence shown here is derived from an EMBL/GenBank/DDBJ whole genome shotgun (WGS) entry which is preliminary data.</text>
</comment>
<feature type="domain" description="YqaJ viral recombinase" evidence="1">
    <location>
        <begin position="24"/>
        <end position="151"/>
    </location>
</feature>
<dbReference type="SUPFAM" id="SSF52980">
    <property type="entry name" value="Restriction endonuclease-like"/>
    <property type="match status" value="1"/>
</dbReference>
<organism evidence="2 3">
    <name type="scientific">Microbacterium oleivorans</name>
    <dbReference type="NCBI Taxonomy" id="273677"/>
    <lineage>
        <taxon>Bacteria</taxon>
        <taxon>Bacillati</taxon>
        <taxon>Actinomycetota</taxon>
        <taxon>Actinomycetes</taxon>
        <taxon>Micrococcales</taxon>
        <taxon>Microbacteriaceae</taxon>
        <taxon>Microbacterium</taxon>
    </lineage>
</organism>
<proteinExistence type="predicted"/>
<dbReference type="InterPro" id="IPR011604">
    <property type="entry name" value="PDDEXK-like_dom_sf"/>
</dbReference>